<protein>
    <recommendedName>
        <fullName evidence="2">Zn(2)-C6 fungal-type domain-containing protein</fullName>
    </recommendedName>
</protein>
<dbReference type="InterPro" id="IPR001138">
    <property type="entry name" value="Zn2Cys6_DnaBD"/>
</dbReference>
<dbReference type="PROSITE" id="PS00463">
    <property type="entry name" value="ZN2_CY6_FUNGAL_1"/>
    <property type="match status" value="1"/>
</dbReference>
<keyword evidence="1" id="KW-0539">Nucleus</keyword>
<reference evidence="3" key="1">
    <citation type="journal article" date="2020" name="Stud. Mycol.">
        <title>101 Dothideomycetes genomes: a test case for predicting lifestyles and emergence of pathogens.</title>
        <authorList>
            <person name="Haridas S."/>
            <person name="Albert R."/>
            <person name="Binder M."/>
            <person name="Bloem J."/>
            <person name="Labutti K."/>
            <person name="Salamov A."/>
            <person name="Andreopoulos B."/>
            <person name="Baker S."/>
            <person name="Barry K."/>
            <person name="Bills G."/>
            <person name="Bluhm B."/>
            <person name="Cannon C."/>
            <person name="Castanera R."/>
            <person name="Culley D."/>
            <person name="Daum C."/>
            <person name="Ezra D."/>
            <person name="Gonzalez J."/>
            <person name="Henrissat B."/>
            <person name="Kuo A."/>
            <person name="Liang C."/>
            <person name="Lipzen A."/>
            <person name="Lutzoni F."/>
            <person name="Magnuson J."/>
            <person name="Mondo S."/>
            <person name="Nolan M."/>
            <person name="Ohm R."/>
            <person name="Pangilinan J."/>
            <person name="Park H.-J."/>
            <person name="Ramirez L."/>
            <person name="Alfaro M."/>
            <person name="Sun H."/>
            <person name="Tritt A."/>
            <person name="Yoshinaga Y."/>
            <person name="Zwiers L.-H."/>
            <person name="Turgeon B."/>
            <person name="Goodwin S."/>
            <person name="Spatafora J."/>
            <person name="Crous P."/>
            <person name="Grigoriev I."/>
        </authorList>
    </citation>
    <scope>NUCLEOTIDE SEQUENCE</scope>
    <source>
        <strain evidence="3">CBS 122367</strain>
    </source>
</reference>
<name>A0A6G1J852_9PLEO</name>
<sequence>MPKKRPHRKSRYGCDQCRKRRVKCDEKTPCCTNCSNRGEECCYSRQPSHQLDHASSDEFTSTTPLDIASDTRTNVDIPLAYNNASAPSMDPVTGPVEISDVVLMHQWCTRTCYGFTAAEAELFRDHVGREALRHDFLMEALLAITLLHMATEIDDTVAARPLVDAALQHQDKSVSGLRATLSHISPSNCDSIFACSVLVMVCSIVSPLLSCRCDDQPRNTAEAILLLADFIKGTASVVDQSRPWLEQGPLQTMVRGRCKHFFAATTKRFPAKELHYLKDTAFAFDDAKRQDYDDALQQLGRAFSGEQSTVKWVVIVGPEFIGELRRGDPVAITIFMHWGVLLHGMDGTWWTQFSGCRIVDDLSTSLRGHGEKWNKLAVWCREQVGLSV</sequence>
<evidence type="ECO:0000313" key="3">
    <source>
        <dbReference type="EMBL" id="KAF2686702.1"/>
    </source>
</evidence>
<dbReference type="OrthoDB" id="4937900at2759"/>
<dbReference type="SMART" id="SM00066">
    <property type="entry name" value="GAL4"/>
    <property type="match status" value="1"/>
</dbReference>
<feature type="domain" description="Zn(2)-C6 fungal-type" evidence="2">
    <location>
        <begin position="13"/>
        <end position="43"/>
    </location>
</feature>
<dbReference type="InterPro" id="IPR053157">
    <property type="entry name" value="Sterol_Uptake_Regulator"/>
</dbReference>
<dbReference type="PANTHER" id="PTHR47784:SF10">
    <property type="entry name" value="TRANSCRIPTION FACTOR, PUTATIVE (AFU_ORTHOLOGUE AFUA_6G14150)-RELATED"/>
    <property type="match status" value="1"/>
</dbReference>
<gene>
    <name evidence="3" type="ORF">K458DRAFT_297933</name>
</gene>
<dbReference type="EMBL" id="MU005576">
    <property type="protein sequence ID" value="KAF2686702.1"/>
    <property type="molecule type" value="Genomic_DNA"/>
</dbReference>
<dbReference type="InterPro" id="IPR036864">
    <property type="entry name" value="Zn2-C6_fun-type_DNA-bd_sf"/>
</dbReference>
<dbReference type="Gene3D" id="4.10.240.10">
    <property type="entry name" value="Zn(2)-C6 fungal-type DNA-binding domain"/>
    <property type="match status" value="1"/>
</dbReference>
<evidence type="ECO:0000259" key="2">
    <source>
        <dbReference type="PROSITE" id="PS50048"/>
    </source>
</evidence>
<proteinExistence type="predicted"/>
<keyword evidence="4" id="KW-1185">Reference proteome</keyword>
<dbReference type="Pfam" id="PF00172">
    <property type="entry name" value="Zn_clus"/>
    <property type="match status" value="1"/>
</dbReference>
<evidence type="ECO:0000313" key="4">
    <source>
        <dbReference type="Proteomes" id="UP000799291"/>
    </source>
</evidence>
<dbReference type="Proteomes" id="UP000799291">
    <property type="component" value="Unassembled WGS sequence"/>
</dbReference>
<dbReference type="PANTHER" id="PTHR47784">
    <property type="entry name" value="STEROL UPTAKE CONTROL PROTEIN 2"/>
    <property type="match status" value="1"/>
</dbReference>
<evidence type="ECO:0000256" key="1">
    <source>
        <dbReference type="ARBA" id="ARBA00023242"/>
    </source>
</evidence>
<dbReference type="PROSITE" id="PS50048">
    <property type="entry name" value="ZN2_CY6_FUNGAL_2"/>
    <property type="match status" value="1"/>
</dbReference>
<accession>A0A6G1J852</accession>
<dbReference type="SUPFAM" id="SSF57701">
    <property type="entry name" value="Zn2/Cys6 DNA-binding domain"/>
    <property type="match status" value="1"/>
</dbReference>
<dbReference type="GO" id="GO:0001228">
    <property type="term" value="F:DNA-binding transcription activator activity, RNA polymerase II-specific"/>
    <property type="evidence" value="ECO:0007669"/>
    <property type="project" value="TreeGrafter"/>
</dbReference>
<dbReference type="GO" id="GO:0008270">
    <property type="term" value="F:zinc ion binding"/>
    <property type="evidence" value="ECO:0007669"/>
    <property type="project" value="InterPro"/>
</dbReference>
<organism evidence="3 4">
    <name type="scientific">Lentithecium fluviatile CBS 122367</name>
    <dbReference type="NCBI Taxonomy" id="1168545"/>
    <lineage>
        <taxon>Eukaryota</taxon>
        <taxon>Fungi</taxon>
        <taxon>Dikarya</taxon>
        <taxon>Ascomycota</taxon>
        <taxon>Pezizomycotina</taxon>
        <taxon>Dothideomycetes</taxon>
        <taxon>Pleosporomycetidae</taxon>
        <taxon>Pleosporales</taxon>
        <taxon>Massarineae</taxon>
        <taxon>Lentitheciaceae</taxon>
        <taxon>Lentithecium</taxon>
    </lineage>
</organism>
<dbReference type="CDD" id="cd00067">
    <property type="entry name" value="GAL4"/>
    <property type="match status" value="1"/>
</dbReference>
<dbReference type="AlphaFoldDB" id="A0A6G1J852"/>